<name>A0A7Z7VYX1_STRAG</name>
<dbReference type="Proteomes" id="UP000254076">
    <property type="component" value="Unassembled WGS sequence"/>
</dbReference>
<evidence type="ECO:0000313" key="1">
    <source>
        <dbReference type="EMBL" id="SUN13078.1"/>
    </source>
</evidence>
<dbReference type="AlphaFoldDB" id="A0A7Z7VYX1"/>
<protein>
    <submittedName>
        <fullName evidence="1">Uncharacterized protein</fullName>
    </submittedName>
</protein>
<organism evidence="1 2">
    <name type="scientific">Streptococcus agalactiae</name>
    <dbReference type="NCBI Taxonomy" id="1311"/>
    <lineage>
        <taxon>Bacteria</taxon>
        <taxon>Bacillati</taxon>
        <taxon>Bacillota</taxon>
        <taxon>Bacilli</taxon>
        <taxon>Lactobacillales</taxon>
        <taxon>Streptococcaceae</taxon>
        <taxon>Streptococcus</taxon>
    </lineage>
</organism>
<accession>A0A7Z7VYX1</accession>
<sequence>MNIKKLLFGSYDYNKTSEDDREKDLIMNDKKETEIMDKEKEIEKEIEKTIDEFFRIRTKFTNGSWMTINRYYNDTVNKKLGDISVELTDDELLEIKNRMISNKVFKLTEL</sequence>
<dbReference type="EMBL" id="UHEQ01000004">
    <property type="protein sequence ID" value="SUN13078.1"/>
    <property type="molecule type" value="Genomic_DNA"/>
</dbReference>
<comment type="caution">
    <text evidence="1">The sequence shown here is derived from an EMBL/GenBank/DDBJ whole genome shotgun (WGS) entry which is preliminary data.</text>
</comment>
<dbReference type="RefSeq" id="WP_001022150.1">
    <property type="nucleotide sequence ID" value="NZ_CP026082.1"/>
</dbReference>
<evidence type="ECO:0000313" key="2">
    <source>
        <dbReference type="Proteomes" id="UP000254076"/>
    </source>
</evidence>
<reference evidence="1 2" key="1">
    <citation type="submission" date="2018-06" db="EMBL/GenBank/DDBJ databases">
        <authorList>
            <consortium name="Pathogen Informatics"/>
            <person name="Doyle S."/>
        </authorList>
    </citation>
    <scope>NUCLEOTIDE SEQUENCE [LARGE SCALE GENOMIC DNA]</scope>
    <source>
        <strain evidence="1 2">NCTC8185</strain>
    </source>
</reference>
<proteinExistence type="predicted"/>
<gene>
    <name evidence="1" type="ORF">NCTC8185_00228</name>
</gene>